<dbReference type="InterPro" id="IPR011009">
    <property type="entry name" value="Kinase-like_dom_sf"/>
</dbReference>
<dbReference type="EMBL" id="OV725082">
    <property type="protein sequence ID" value="CAH1404339.1"/>
    <property type="molecule type" value="Genomic_DNA"/>
</dbReference>
<dbReference type="InterPro" id="IPR008271">
    <property type="entry name" value="Ser/Thr_kinase_AS"/>
</dbReference>
<dbReference type="PROSITE" id="PS00108">
    <property type="entry name" value="PROTEIN_KINASE_ST"/>
    <property type="match status" value="1"/>
</dbReference>
<protein>
    <recommendedName>
        <fullName evidence="1">non-specific serine/threonine protein kinase</fullName>
        <ecNumber evidence="1">2.7.11.1</ecNumber>
    </recommendedName>
</protein>
<evidence type="ECO:0000259" key="2">
    <source>
        <dbReference type="PROSITE" id="PS50011"/>
    </source>
</evidence>
<evidence type="ECO:0000256" key="1">
    <source>
        <dbReference type="ARBA" id="ARBA00012513"/>
    </source>
</evidence>
<dbReference type="Gene3D" id="1.10.510.10">
    <property type="entry name" value="Transferase(Phosphotransferase) domain 1"/>
    <property type="match status" value="1"/>
</dbReference>
<dbReference type="Proteomes" id="UP001152798">
    <property type="component" value="Chromosome 6"/>
</dbReference>
<evidence type="ECO:0000313" key="4">
    <source>
        <dbReference type="Proteomes" id="UP001152798"/>
    </source>
</evidence>
<dbReference type="SMART" id="SM00220">
    <property type="entry name" value="S_TKc"/>
    <property type="match status" value="1"/>
</dbReference>
<dbReference type="GO" id="GO:0005524">
    <property type="term" value="F:ATP binding"/>
    <property type="evidence" value="ECO:0007669"/>
    <property type="project" value="InterPro"/>
</dbReference>
<dbReference type="InterPro" id="IPR050235">
    <property type="entry name" value="CK1_Ser-Thr_kinase"/>
</dbReference>
<evidence type="ECO:0000313" key="3">
    <source>
        <dbReference type="EMBL" id="CAH1404339.1"/>
    </source>
</evidence>
<organism evidence="3 4">
    <name type="scientific">Nezara viridula</name>
    <name type="common">Southern green stink bug</name>
    <name type="synonym">Cimex viridulus</name>
    <dbReference type="NCBI Taxonomy" id="85310"/>
    <lineage>
        <taxon>Eukaryota</taxon>
        <taxon>Metazoa</taxon>
        <taxon>Ecdysozoa</taxon>
        <taxon>Arthropoda</taxon>
        <taxon>Hexapoda</taxon>
        <taxon>Insecta</taxon>
        <taxon>Pterygota</taxon>
        <taxon>Neoptera</taxon>
        <taxon>Paraneoptera</taxon>
        <taxon>Hemiptera</taxon>
        <taxon>Heteroptera</taxon>
        <taxon>Panheteroptera</taxon>
        <taxon>Pentatomomorpha</taxon>
        <taxon>Pentatomoidea</taxon>
        <taxon>Pentatomidae</taxon>
        <taxon>Pentatominae</taxon>
        <taxon>Nezara</taxon>
    </lineage>
</organism>
<dbReference type="Pfam" id="PF00069">
    <property type="entry name" value="Pkinase"/>
    <property type="match status" value="1"/>
</dbReference>
<reference evidence="3" key="1">
    <citation type="submission" date="2022-01" db="EMBL/GenBank/DDBJ databases">
        <authorList>
            <person name="King R."/>
        </authorList>
    </citation>
    <scope>NUCLEOTIDE SEQUENCE</scope>
</reference>
<dbReference type="PROSITE" id="PS50011">
    <property type="entry name" value="PROTEIN_KINASE_DOM"/>
    <property type="match status" value="1"/>
</dbReference>
<proteinExistence type="predicted"/>
<dbReference type="OrthoDB" id="5800476at2759"/>
<dbReference type="InterPro" id="IPR000719">
    <property type="entry name" value="Prot_kinase_dom"/>
</dbReference>
<dbReference type="GO" id="GO:0004674">
    <property type="term" value="F:protein serine/threonine kinase activity"/>
    <property type="evidence" value="ECO:0007669"/>
    <property type="project" value="UniProtKB-EC"/>
</dbReference>
<dbReference type="EC" id="2.7.11.1" evidence="1"/>
<keyword evidence="4" id="KW-1185">Reference proteome</keyword>
<accession>A0A9P0HLK0</accession>
<dbReference type="FunFam" id="1.10.510.10:FF:000596">
    <property type="entry name" value="CK1 family protein kinase"/>
    <property type="match status" value="1"/>
</dbReference>
<sequence>MEIPVIDKLKIGFPKGVELIVGHKFKILYHLANGFRSKIYLAVNEMTGEEVAVKLEHVNVNHPQLLYESRIYKTLSSGNGIPVVRWYGTERNYNILIMDLLGPSLEDLFTYCGHEFSMTTVLMLADQMISRIAFVHSRLFVHRDIKPDNFLMGIGRNCNKLYIIDFGLAKRYKDPRTLMHMQYRDDKNLTGTARYASINAHLGVEQSRRDDLEALGYVLMYFNKGYLPWQGLKAANKKQKYEKICEKKMSVPVDTLCKGFPIEFGMYLNYCRGLKFEETPNYIHLRQMFRGLFKKVVSDHDHNFDWTILENKKSASHMKSSLAEIREQTTSLKISR</sequence>
<dbReference type="SUPFAM" id="SSF56112">
    <property type="entry name" value="Protein kinase-like (PK-like)"/>
    <property type="match status" value="1"/>
</dbReference>
<name>A0A9P0HLK0_NEZVI</name>
<gene>
    <name evidence="3" type="ORF">NEZAVI_LOCUS12769</name>
</gene>
<dbReference type="AlphaFoldDB" id="A0A9P0HLK0"/>
<dbReference type="PANTHER" id="PTHR11909">
    <property type="entry name" value="CASEIN KINASE-RELATED"/>
    <property type="match status" value="1"/>
</dbReference>
<feature type="domain" description="Protein kinase" evidence="2">
    <location>
        <begin position="25"/>
        <end position="293"/>
    </location>
</feature>